<keyword evidence="1" id="KW-0472">Membrane</keyword>
<comment type="caution">
    <text evidence="2">The sequence shown here is derived from an EMBL/GenBank/DDBJ whole genome shotgun (WGS) entry which is preliminary data.</text>
</comment>
<feature type="transmembrane region" description="Helical" evidence="1">
    <location>
        <begin position="185"/>
        <end position="205"/>
    </location>
</feature>
<proteinExistence type="predicted"/>
<protein>
    <submittedName>
        <fullName evidence="2">DUF2637 domain-containing protein</fullName>
    </submittedName>
</protein>
<feature type="transmembrane region" description="Helical" evidence="1">
    <location>
        <begin position="125"/>
        <end position="148"/>
    </location>
</feature>
<keyword evidence="3" id="KW-1185">Reference proteome</keyword>
<feature type="transmembrane region" description="Helical" evidence="1">
    <location>
        <begin position="160"/>
        <end position="179"/>
    </location>
</feature>
<dbReference type="Proteomes" id="UP000462055">
    <property type="component" value="Unassembled WGS sequence"/>
</dbReference>
<dbReference type="InterPro" id="IPR021235">
    <property type="entry name" value="DUF2637"/>
</dbReference>
<dbReference type="Pfam" id="PF10935">
    <property type="entry name" value="DUF2637"/>
    <property type="match status" value="1"/>
</dbReference>
<dbReference type="EMBL" id="WBMS02000001">
    <property type="protein sequence ID" value="MVZ99037.1"/>
    <property type="molecule type" value="Genomic_DNA"/>
</dbReference>
<name>A0A6I4LZK8_9ACTN</name>
<dbReference type="AlphaFoldDB" id="A0A6I4LZK8"/>
<gene>
    <name evidence="2" type="ORF">F8568_001270</name>
</gene>
<evidence type="ECO:0000313" key="3">
    <source>
        <dbReference type="Proteomes" id="UP000462055"/>
    </source>
</evidence>
<reference evidence="2" key="1">
    <citation type="submission" date="2019-12" db="EMBL/GenBank/DDBJ databases">
        <title>Actinomadura physcomitrii sp. nov., a novel actinomycete isolated from moss [Physcomitrium sphaericum (Ludw) Fuernr].</title>
        <authorList>
            <person name="Zhuang X."/>
        </authorList>
    </citation>
    <scope>NUCLEOTIDE SEQUENCE [LARGE SCALE GENOMIC DNA]</scope>
    <source>
        <strain evidence="2">LD22</strain>
    </source>
</reference>
<sequence>MAVEGPLRWLVGDRHVRGSGRRVRLCHGARAGARDGERGPARRAAADLDGGAAEAVTIFRRRSRRGFALEEPPVASVEASTGGMHGRVVQVVVVLVAPLIAALAVLGGVGSFTTVRQLAEPHFKGLAWIVPVGMDLGISILLAWDLLLEYLDLPWPVLRWVAWAYIGGTVLVNVSAAQGQLAGSVMYAAMPVLFITVVEGVRHLIRRWVGLASGRRVERVPAARWLLAPVSSLLLWRRMVLWHVTAYQDGLKLEYRHLLAVSRLQEEYGRWAWRWDAPLADRLALRRMPTGSGADGALEDGTFSAVEQALGEDELLVAARRVQREARRRGVRVTRNYLGDRLRELGYPIGTARLQQLLTVLRNDSAQGGGE</sequence>
<evidence type="ECO:0000313" key="2">
    <source>
        <dbReference type="EMBL" id="MVZ99037.1"/>
    </source>
</evidence>
<organism evidence="2 3">
    <name type="scientific">Actinomadura physcomitrii</name>
    <dbReference type="NCBI Taxonomy" id="2650748"/>
    <lineage>
        <taxon>Bacteria</taxon>
        <taxon>Bacillati</taxon>
        <taxon>Actinomycetota</taxon>
        <taxon>Actinomycetes</taxon>
        <taxon>Streptosporangiales</taxon>
        <taxon>Thermomonosporaceae</taxon>
        <taxon>Actinomadura</taxon>
    </lineage>
</organism>
<feature type="transmembrane region" description="Helical" evidence="1">
    <location>
        <begin position="91"/>
        <end position="113"/>
    </location>
</feature>
<keyword evidence="1" id="KW-1133">Transmembrane helix</keyword>
<keyword evidence="1" id="KW-0812">Transmembrane</keyword>
<accession>A0A6I4LZK8</accession>
<evidence type="ECO:0000256" key="1">
    <source>
        <dbReference type="SAM" id="Phobius"/>
    </source>
</evidence>